<reference evidence="18" key="1">
    <citation type="submission" date="2016-04" db="EMBL/GenBank/DDBJ databases">
        <authorList>
            <person name="Tagini F."/>
        </authorList>
    </citation>
    <scope>NUCLEOTIDE SEQUENCE [LARGE SCALE GENOMIC DNA]</scope>
    <source>
        <strain evidence="18">CHUV0807</strain>
    </source>
</reference>
<feature type="domain" description="Malic enzyme N-terminal" evidence="16">
    <location>
        <begin position="18"/>
        <end position="151"/>
    </location>
</feature>
<evidence type="ECO:0000259" key="16">
    <source>
        <dbReference type="SMART" id="SM01274"/>
    </source>
</evidence>
<dbReference type="InterPro" id="IPR012188">
    <property type="entry name" value="ME_PTA"/>
</dbReference>
<dbReference type="CDD" id="cd05311">
    <property type="entry name" value="NAD_bind_2_malic_enz"/>
    <property type="match status" value="1"/>
</dbReference>
<evidence type="ECO:0000256" key="5">
    <source>
        <dbReference type="ARBA" id="ARBA00022723"/>
    </source>
</evidence>
<dbReference type="EC" id="1.1.1.40" evidence="8"/>
<keyword evidence="6 17" id="KW-0560">Oxidoreductase</keyword>
<accession>A0A1C3NEK9</accession>
<keyword evidence="14" id="KW-0521">NADP</keyword>
<dbReference type="EMBL" id="FKLO01000033">
    <property type="protein sequence ID" value="SBV31023.1"/>
    <property type="molecule type" value="Genomic_DNA"/>
</dbReference>
<comment type="cofactor">
    <cofactor evidence="2">
        <name>Mg(2+)</name>
        <dbReference type="ChEBI" id="CHEBI:18420"/>
    </cofactor>
</comment>
<dbReference type="InterPro" id="IPR036291">
    <property type="entry name" value="NAD(P)-bd_dom_sf"/>
</dbReference>
<dbReference type="Pfam" id="PF01515">
    <property type="entry name" value="PTA_PTB"/>
    <property type="match status" value="1"/>
</dbReference>
<sequence>MSDSLKEEALRYHSFPTAGKVSVTPTKALDNQRDLSLAYSPGVAYACQAIEADPLQADYLTSRANLVAVISNGSAVLGLGNIGALAGKPVMEGKGVLFKKFAGIDVFDIEVNQADPEKFIEAVAALEPTFGGINLEDIKAPECFEIENRLKERMNIPVFHDDQHGTAIIASAALINALRLQDKDIAKVRVVASGAGAAGMACLDMFVNLGVKKENIIVCDSKGPIYEGRPGKLDGRKAEFVAKTDARSLAEALAGADVFLGVSQAGLLTGEMVKTMAAKPLVLALANPVPEIMPEEVHAVRDDAIVATGRSDYPNQVNNVLCFPYLFRGALDVGATTINEAMKMAAVYAIADLAQSPAGEEVMAAYGGQALVYGKDYVIPKPFDPRLISTIPVAVAKAAMESGVARRPIENLREYQEKLALLFNKSAFAMKPIIERARANPLRVAFAEGEDVRVIRAAIACMQEGIAKPILIGRRKRIEERLAENHLQLDLDKDVQLIEPMNNPHYEECWRTYHELRAREGIDPAEARVQMNTRPTTLAAMLVKLGYADTMLCGVIGRYDRHLRRVRGVFGLHDDMTQPAALSLMLTPKGAIFITDTQVHENPNADELTAITLHAAKAVEMFGITPKVALLSASNFGTRADLPSARHMHAALAKIRARRPDLEIEGEMKADYALIEQLRQEVFPGNRLQGMANLLIMPNLDAGNISLNLLKAATDATMVGPMLLGVDAPVHVLTNNAPPRRIINMAAVAVVEAQMAKNQTH</sequence>
<evidence type="ECO:0000256" key="6">
    <source>
        <dbReference type="ARBA" id="ARBA00023002"/>
    </source>
</evidence>
<dbReference type="GO" id="GO:0051287">
    <property type="term" value="F:NAD binding"/>
    <property type="evidence" value="ECO:0007669"/>
    <property type="project" value="InterPro"/>
</dbReference>
<dbReference type="SMART" id="SM01274">
    <property type="entry name" value="malic"/>
    <property type="match status" value="1"/>
</dbReference>
<feature type="binding site" evidence="14">
    <location>
        <position position="162"/>
    </location>
    <ligand>
        <name>a divalent metal cation</name>
        <dbReference type="ChEBI" id="CHEBI:60240"/>
    </ligand>
</feature>
<dbReference type="GO" id="GO:0008948">
    <property type="term" value="F:oxaloacetate decarboxylase activity"/>
    <property type="evidence" value="ECO:0007669"/>
    <property type="project" value="RHEA"/>
</dbReference>
<dbReference type="Pfam" id="PF03949">
    <property type="entry name" value="Malic_M"/>
    <property type="match status" value="1"/>
</dbReference>
<organism evidence="17 18">
    <name type="scientific">Cardiobacterium hominis</name>
    <dbReference type="NCBI Taxonomy" id="2718"/>
    <lineage>
        <taxon>Bacteria</taxon>
        <taxon>Pseudomonadati</taxon>
        <taxon>Pseudomonadota</taxon>
        <taxon>Gammaproteobacteria</taxon>
        <taxon>Cardiobacteriales</taxon>
        <taxon>Cardiobacteriaceae</taxon>
        <taxon>Cardiobacterium</taxon>
    </lineage>
</organism>
<dbReference type="GO" id="GO:0004473">
    <property type="term" value="F:malate dehydrogenase (decarboxylating) (NADP+) activity"/>
    <property type="evidence" value="ECO:0007669"/>
    <property type="project" value="UniProtKB-EC"/>
</dbReference>
<evidence type="ECO:0000259" key="15">
    <source>
        <dbReference type="SMART" id="SM00919"/>
    </source>
</evidence>
<dbReference type="InterPro" id="IPR042112">
    <property type="entry name" value="P_AcTrfase_dom2"/>
</dbReference>
<evidence type="ECO:0000256" key="8">
    <source>
        <dbReference type="ARBA" id="ARBA00038964"/>
    </source>
</evidence>
<dbReference type="PANTHER" id="PTHR43237:SF4">
    <property type="entry name" value="NADP-DEPENDENT MALIC ENZYME"/>
    <property type="match status" value="1"/>
</dbReference>
<feature type="binding site" evidence="13">
    <location>
        <position position="137"/>
    </location>
    <ligand>
        <name>a divalent metal cation</name>
        <dbReference type="ChEBI" id="CHEBI:60240"/>
    </ligand>
</feature>
<keyword evidence="5 13" id="KW-0479">Metal-binding</keyword>
<dbReference type="Gene3D" id="3.40.50.10380">
    <property type="entry name" value="Malic enzyme, N-terminal domain"/>
    <property type="match status" value="1"/>
</dbReference>
<evidence type="ECO:0000256" key="2">
    <source>
        <dbReference type="ARBA" id="ARBA00001946"/>
    </source>
</evidence>
<protein>
    <recommendedName>
        <fullName evidence="9">NADP-dependent malic enzyme</fullName>
        <ecNumber evidence="8">1.1.1.40</ecNumber>
    </recommendedName>
</protein>
<dbReference type="PIRSF" id="PIRSF036684">
    <property type="entry name" value="ME_PTA"/>
    <property type="match status" value="1"/>
</dbReference>
<evidence type="ECO:0000256" key="13">
    <source>
        <dbReference type="PIRSR" id="PIRSR036684-2"/>
    </source>
</evidence>
<evidence type="ECO:0000256" key="9">
    <source>
        <dbReference type="ARBA" id="ARBA00040273"/>
    </source>
</evidence>
<dbReference type="GO" id="GO:0006108">
    <property type="term" value="P:malate metabolic process"/>
    <property type="evidence" value="ECO:0007669"/>
    <property type="project" value="InterPro"/>
</dbReference>
<feature type="active site" description="Proton acceptor" evidence="12">
    <location>
        <position position="94"/>
    </location>
</feature>
<feature type="binding site" evidence="13">
    <location>
        <position position="136"/>
    </location>
    <ligand>
        <name>a divalent metal cation</name>
        <dbReference type="ChEBI" id="CHEBI:60240"/>
    </ligand>
</feature>
<keyword evidence="7" id="KW-0511">Multifunctional enzyme</keyword>
<comment type="catalytic activity">
    <reaction evidence="10">
        <text>(S)-malate + NADP(+) = pyruvate + CO2 + NADPH</text>
        <dbReference type="Rhea" id="RHEA:18253"/>
        <dbReference type="ChEBI" id="CHEBI:15361"/>
        <dbReference type="ChEBI" id="CHEBI:15589"/>
        <dbReference type="ChEBI" id="CHEBI:16526"/>
        <dbReference type="ChEBI" id="CHEBI:57783"/>
        <dbReference type="ChEBI" id="CHEBI:58349"/>
        <dbReference type="EC" id="1.1.1.40"/>
    </reaction>
</comment>
<dbReference type="SMART" id="SM00919">
    <property type="entry name" value="Malic_M"/>
    <property type="match status" value="1"/>
</dbReference>
<dbReference type="FunFam" id="3.40.50.720:FF:000095">
    <property type="entry name" value="NADP-dependent malic enzyme"/>
    <property type="match status" value="1"/>
</dbReference>
<dbReference type="AlphaFoldDB" id="A0A1C3NEK9"/>
<proteinExistence type="inferred from homology"/>
<dbReference type="InterPro" id="IPR012301">
    <property type="entry name" value="Malic_N_dom"/>
</dbReference>
<evidence type="ECO:0000313" key="17">
    <source>
        <dbReference type="EMBL" id="SBV31023.1"/>
    </source>
</evidence>
<dbReference type="SUPFAM" id="SSF53223">
    <property type="entry name" value="Aminoacid dehydrogenase-like, N-terminal domain"/>
    <property type="match status" value="1"/>
</dbReference>
<feature type="binding site" evidence="14">
    <location>
        <begin position="76"/>
        <end position="83"/>
    </location>
    <ligand>
        <name>NADP(+)</name>
        <dbReference type="ChEBI" id="CHEBI:58349"/>
    </ligand>
</feature>
<dbReference type="SUPFAM" id="SSF53659">
    <property type="entry name" value="Isocitrate/Isopropylmalate dehydrogenase-like"/>
    <property type="match status" value="1"/>
</dbReference>
<dbReference type="InterPro" id="IPR045213">
    <property type="entry name" value="Malic_NAD-bd_bact_type"/>
</dbReference>
<dbReference type="Gene3D" id="3.40.50.10950">
    <property type="match status" value="1"/>
</dbReference>
<evidence type="ECO:0000256" key="7">
    <source>
        <dbReference type="ARBA" id="ARBA00023268"/>
    </source>
</evidence>
<dbReference type="SUPFAM" id="SSF51735">
    <property type="entry name" value="NAD(P)-binding Rossmann-fold domains"/>
    <property type="match status" value="1"/>
</dbReference>
<feature type="binding site" evidence="14">
    <location>
        <position position="287"/>
    </location>
    <ligand>
        <name>a divalent metal cation</name>
        <dbReference type="ChEBI" id="CHEBI:60240"/>
    </ligand>
</feature>
<dbReference type="GO" id="GO:0016746">
    <property type="term" value="F:acyltransferase activity"/>
    <property type="evidence" value="ECO:0007669"/>
    <property type="project" value="InterPro"/>
</dbReference>
<dbReference type="Pfam" id="PF00390">
    <property type="entry name" value="malic"/>
    <property type="match status" value="1"/>
</dbReference>
<evidence type="ECO:0000256" key="3">
    <source>
        <dbReference type="ARBA" id="ARBA00007686"/>
    </source>
</evidence>
<dbReference type="InterPro" id="IPR012302">
    <property type="entry name" value="Malic_NAD-bd"/>
</dbReference>
<comment type="similarity">
    <text evidence="4">In the C-terminal section; belongs to the phosphate acetyltransferase and butyryltransferase family.</text>
</comment>
<evidence type="ECO:0000256" key="4">
    <source>
        <dbReference type="ARBA" id="ARBA00008756"/>
    </source>
</evidence>
<dbReference type="PANTHER" id="PTHR43237">
    <property type="entry name" value="NADP-DEPENDENT MALIC ENZYME"/>
    <property type="match status" value="1"/>
</dbReference>
<evidence type="ECO:0000313" key="18">
    <source>
        <dbReference type="Proteomes" id="UP000190837"/>
    </source>
</evidence>
<dbReference type="InterPro" id="IPR002505">
    <property type="entry name" value="PTA_PTB"/>
</dbReference>
<dbReference type="InterPro" id="IPR037062">
    <property type="entry name" value="Malic_N_dom_sf"/>
</dbReference>
<gene>
    <name evidence="17" type="ORF">CHUV0807_0826</name>
</gene>
<dbReference type="FunFam" id="3.40.50.10380:FF:000003">
    <property type="entry name" value="NADP-dependent malic enzyme"/>
    <property type="match status" value="1"/>
</dbReference>
<comment type="similarity">
    <text evidence="3">In the N-terminal section; belongs to the malic enzymes family.</text>
</comment>
<dbReference type="GO" id="GO:0046872">
    <property type="term" value="F:metal ion binding"/>
    <property type="evidence" value="ECO:0007669"/>
    <property type="project" value="UniProtKB-KW"/>
</dbReference>
<evidence type="ECO:0000256" key="14">
    <source>
        <dbReference type="PIRSR" id="PIRSR036684-3"/>
    </source>
</evidence>
<dbReference type="Gene3D" id="3.40.50.10750">
    <property type="entry name" value="Isocitrate/Isopropylmalate dehydrogenase-like"/>
    <property type="match status" value="1"/>
</dbReference>
<evidence type="ECO:0000256" key="1">
    <source>
        <dbReference type="ARBA" id="ARBA00001936"/>
    </source>
</evidence>
<evidence type="ECO:0000256" key="11">
    <source>
        <dbReference type="ARBA" id="ARBA00051384"/>
    </source>
</evidence>
<evidence type="ECO:0000256" key="12">
    <source>
        <dbReference type="PIRSR" id="PIRSR036684-1"/>
    </source>
</evidence>
<comment type="cofactor">
    <cofactor evidence="1">
        <name>Mn(2+)</name>
        <dbReference type="ChEBI" id="CHEBI:29035"/>
    </cofactor>
</comment>
<comment type="catalytic activity">
    <reaction evidence="11">
        <text>oxaloacetate + H(+) = pyruvate + CO2</text>
        <dbReference type="Rhea" id="RHEA:15641"/>
        <dbReference type="ChEBI" id="CHEBI:15361"/>
        <dbReference type="ChEBI" id="CHEBI:15378"/>
        <dbReference type="ChEBI" id="CHEBI:16452"/>
        <dbReference type="ChEBI" id="CHEBI:16526"/>
        <dbReference type="EC" id="1.1.1.40"/>
    </reaction>
</comment>
<dbReference type="RefSeq" id="WP_079539913.1">
    <property type="nucleotide sequence ID" value="NZ_FKLO01000033.1"/>
</dbReference>
<dbReference type="Gene3D" id="3.40.50.720">
    <property type="entry name" value="NAD(P)-binding Rossmann-like Domain"/>
    <property type="match status" value="1"/>
</dbReference>
<dbReference type="Proteomes" id="UP000190837">
    <property type="component" value="Unassembled WGS sequence"/>
</dbReference>
<dbReference type="InterPro" id="IPR042113">
    <property type="entry name" value="P_AcTrfase_dom1"/>
</dbReference>
<dbReference type="InterPro" id="IPR046346">
    <property type="entry name" value="Aminoacid_DH-like_N_sf"/>
</dbReference>
<dbReference type="InterPro" id="IPR051674">
    <property type="entry name" value="Malate_Decarboxylase"/>
</dbReference>
<feature type="domain" description="Malic enzyme NAD-binding" evidence="15">
    <location>
        <begin position="163"/>
        <end position="400"/>
    </location>
</feature>
<evidence type="ECO:0000256" key="10">
    <source>
        <dbReference type="ARBA" id="ARBA00050924"/>
    </source>
</evidence>
<name>A0A1C3NEK9_9GAMM</name>